<dbReference type="Gene3D" id="2.60.120.10">
    <property type="entry name" value="Jelly Rolls"/>
    <property type="match status" value="1"/>
</dbReference>
<comment type="caution">
    <text evidence="2">The sequence shown here is derived from an EMBL/GenBank/DDBJ whole genome shotgun (WGS) entry which is preliminary data.</text>
</comment>
<dbReference type="InterPro" id="IPR018490">
    <property type="entry name" value="cNMP-bd_dom_sf"/>
</dbReference>
<dbReference type="SUPFAM" id="SSF51206">
    <property type="entry name" value="cAMP-binding domain-like"/>
    <property type="match status" value="1"/>
</dbReference>
<evidence type="ECO:0000259" key="1">
    <source>
        <dbReference type="Pfam" id="PF00027"/>
    </source>
</evidence>
<feature type="domain" description="Cyclic nucleotide-binding" evidence="1">
    <location>
        <begin position="40"/>
        <end position="123"/>
    </location>
</feature>
<accession>A0ABW5NIW0</accession>
<organism evidence="2 3">
    <name type="scientific">Sphingobacterium corticis</name>
    <dbReference type="NCBI Taxonomy" id="1812823"/>
    <lineage>
        <taxon>Bacteria</taxon>
        <taxon>Pseudomonadati</taxon>
        <taxon>Bacteroidota</taxon>
        <taxon>Sphingobacteriia</taxon>
        <taxon>Sphingobacteriales</taxon>
        <taxon>Sphingobacteriaceae</taxon>
        <taxon>Sphingobacterium</taxon>
    </lineage>
</organism>
<dbReference type="EMBL" id="JBHUMA010000006">
    <property type="protein sequence ID" value="MFD2599049.1"/>
    <property type="molecule type" value="Genomic_DNA"/>
</dbReference>
<dbReference type="Pfam" id="PF00027">
    <property type="entry name" value="cNMP_binding"/>
    <property type="match status" value="1"/>
</dbReference>
<dbReference type="InterPro" id="IPR014710">
    <property type="entry name" value="RmlC-like_jellyroll"/>
</dbReference>
<evidence type="ECO:0000313" key="2">
    <source>
        <dbReference type="EMBL" id="MFD2599049.1"/>
    </source>
</evidence>
<dbReference type="Proteomes" id="UP001597393">
    <property type="component" value="Unassembled WGS sequence"/>
</dbReference>
<reference evidence="3" key="1">
    <citation type="journal article" date="2019" name="Int. J. Syst. Evol. Microbiol.">
        <title>The Global Catalogue of Microorganisms (GCM) 10K type strain sequencing project: providing services to taxonomists for standard genome sequencing and annotation.</title>
        <authorList>
            <consortium name="The Broad Institute Genomics Platform"/>
            <consortium name="The Broad Institute Genome Sequencing Center for Infectious Disease"/>
            <person name="Wu L."/>
            <person name="Ma J."/>
        </authorList>
    </citation>
    <scope>NUCLEOTIDE SEQUENCE [LARGE SCALE GENOMIC DNA]</scope>
    <source>
        <strain evidence="3">KCTC 42248</strain>
    </source>
</reference>
<gene>
    <name evidence="2" type="ORF">ACFSQ3_08795</name>
</gene>
<keyword evidence="3" id="KW-1185">Reference proteome</keyword>
<dbReference type="InterPro" id="IPR000595">
    <property type="entry name" value="cNMP-bd_dom"/>
</dbReference>
<name>A0ABW5NIW0_9SPHI</name>
<proteinExistence type="predicted"/>
<sequence>MSKRYRDSISLQIFLAFWLKHAPIENFHKQWAREHAKQISAKRQQVLYDSGTPEKCIYFVCKGMIALIEINGENRRIIKSIAAPFNALKTTSHLHSDTPRSGKIVALRASKVLRIAYSSINKMKEMDPLIARLVNILVNKKMRQQDAHIAVILHKSVTERVRHFRLELNQLALLMTQQEQADYLGISRRALQKSLYALLTSKSK</sequence>
<evidence type="ECO:0000313" key="3">
    <source>
        <dbReference type="Proteomes" id="UP001597393"/>
    </source>
</evidence>
<dbReference type="RefSeq" id="WP_380869178.1">
    <property type="nucleotide sequence ID" value="NZ_JBHUMA010000006.1"/>
</dbReference>
<protein>
    <submittedName>
        <fullName evidence="2">Crp/Fnr family transcriptional regulator</fullName>
    </submittedName>
</protein>
<dbReference type="CDD" id="cd00038">
    <property type="entry name" value="CAP_ED"/>
    <property type="match status" value="1"/>
</dbReference>